<dbReference type="KEGG" id="oho:Oweho_0097"/>
<feature type="region of interest" description="Disordered" evidence="1">
    <location>
        <begin position="344"/>
        <end position="415"/>
    </location>
</feature>
<feature type="compositionally biased region" description="Low complexity" evidence="1">
    <location>
        <begin position="357"/>
        <end position="413"/>
    </location>
</feature>
<accession>G8R5X1</accession>
<evidence type="ECO:0000259" key="3">
    <source>
        <dbReference type="PROSITE" id="PS51724"/>
    </source>
</evidence>
<dbReference type="EMBL" id="CP003156">
    <property type="protein sequence ID" value="AEV31119.1"/>
    <property type="molecule type" value="Genomic_DNA"/>
</dbReference>
<dbReference type="eggNOG" id="COG2885">
    <property type="taxonomic scope" value="Bacteria"/>
</dbReference>
<dbReference type="CDD" id="cd22249">
    <property type="entry name" value="UDM1_RNF168_RNF169-like"/>
    <property type="match status" value="1"/>
</dbReference>
<dbReference type="InterPro" id="IPR036680">
    <property type="entry name" value="SPOR-like_sf"/>
</dbReference>
<evidence type="ECO:0000313" key="4">
    <source>
        <dbReference type="EMBL" id="AEV31119.1"/>
    </source>
</evidence>
<dbReference type="Proteomes" id="UP000005631">
    <property type="component" value="Chromosome"/>
</dbReference>
<dbReference type="STRING" id="926562.Oweho_0097"/>
<keyword evidence="2" id="KW-0732">Signal</keyword>
<dbReference type="RefSeq" id="WP_014200480.1">
    <property type="nucleotide sequence ID" value="NC_016599.1"/>
</dbReference>
<dbReference type="InterPro" id="IPR019861">
    <property type="entry name" value="PorP/SprF_Bacteroidetes"/>
</dbReference>
<dbReference type="eggNOG" id="COG0823">
    <property type="taxonomic scope" value="Bacteria"/>
</dbReference>
<keyword evidence="5" id="KW-1185">Reference proteome</keyword>
<evidence type="ECO:0000256" key="1">
    <source>
        <dbReference type="SAM" id="MobiDB-lite"/>
    </source>
</evidence>
<feature type="domain" description="SPOR" evidence="3">
    <location>
        <begin position="419"/>
        <end position="496"/>
    </location>
</feature>
<dbReference type="Pfam" id="PF05036">
    <property type="entry name" value="SPOR"/>
    <property type="match status" value="1"/>
</dbReference>
<dbReference type="PROSITE" id="PS51724">
    <property type="entry name" value="SPOR"/>
    <property type="match status" value="1"/>
</dbReference>
<dbReference type="Pfam" id="PF11751">
    <property type="entry name" value="PorP_SprF"/>
    <property type="match status" value="1"/>
</dbReference>
<sequence length="498" mass="55028">MRLTLAVFLITLLSSQAQQIPLYSNYFFTPFMYNPARSGTEGYTELSVLHRRQWSGIQGAPETSALAINGSLNEEKVGWSGYAFNDQTDIIRRIGVYGNYAYHIRMSESATLSLGLGAGYLANNIDLSAIRAQDQGDVYTVINGDRGTFDLNFGFNLKIADFQLGASVPQLIGQPIKYLGDVASDDVTYTLLRHYVINAQYDFKFSGDKNILSPMVMLRAADDNVPIQIDAGLMYNMTKYGYVGAMFRSDYAVTANIGLNLTEQLTVGYAYDFSLNDYGPDLGTSHEFMLTYRFGSNKRNERLENEIKKLKQNQRKQKEETEEIVDEKLEEFKDEYKRELETEMKQAAGEAAEKAAAEAAKSGTSTSGNNDNRNAQSNAGNNNAQGNAGNNNQQGNAGNNGEAGNNGGYNPANTASNVAPGSSGYYVVAGVFSNKANADRLQRKLENEGKDARSFQDPGNSYYYVYLLKFDTYQDAENAKNGNMNGSYNGDLWIKIIK</sequence>
<evidence type="ECO:0000313" key="5">
    <source>
        <dbReference type="Proteomes" id="UP000005631"/>
    </source>
</evidence>
<dbReference type="NCBIfam" id="TIGR03519">
    <property type="entry name" value="T9SS_PorP_fam"/>
    <property type="match status" value="1"/>
</dbReference>
<feature type="chain" id="PRO_5003515484" evidence="2">
    <location>
        <begin position="20"/>
        <end position="498"/>
    </location>
</feature>
<dbReference type="InterPro" id="IPR007730">
    <property type="entry name" value="SPOR-like_dom"/>
</dbReference>
<proteinExistence type="predicted"/>
<organism evidence="4 5">
    <name type="scientific">Owenweeksia hongkongensis (strain DSM 17368 / CIP 108786 / JCM 12287 / NRRL B-23963 / UST20020801)</name>
    <dbReference type="NCBI Taxonomy" id="926562"/>
    <lineage>
        <taxon>Bacteria</taxon>
        <taxon>Pseudomonadati</taxon>
        <taxon>Bacteroidota</taxon>
        <taxon>Flavobacteriia</taxon>
        <taxon>Flavobacteriales</taxon>
        <taxon>Owenweeksiaceae</taxon>
        <taxon>Owenweeksia</taxon>
    </lineage>
</organism>
<dbReference type="GO" id="GO:0042834">
    <property type="term" value="F:peptidoglycan binding"/>
    <property type="evidence" value="ECO:0007669"/>
    <property type="project" value="InterPro"/>
</dbReference>
<dbReference type="SUPFAM" id="SSF110997">
    <property type="entry name" value="Sporulation related repeat"/>
    <property type="match status" value="1"/>
</dbReference>
<dbReference type="AlphaFoldDB" id="G8R5X1"/>
<dbReference type="Gene3D" id="3.30.70.1070">
    <property type="entry name" value="Sporulation related repeat"/>
    <property type="match status" value="1"/>
</dbReference>
<protein>
    <submittedName>
        <fullName evidence="4">Bacteroidetes-specific putative membrane protein</fullName>
    </submittedName>
</protein>
<evidence type="ECO:0000256" key="2">
    <source>
        <dbReference type="SAM" id="SignalP"/>
    </source>
</evidence>
<gene>
    <name evidence="4" type="ordered locus">Oweho_0097</name>
</gene>
<dbReference type="HOGENOM" id="CLU_578414_0_0_10"/>
<reference evidence="4 5" key="1">
    <citation type="journal article" date="2012" name="Stand. Genomic Sci.">
        <title>Genome sequence of the orange-pigmented seawater bacterium Owenweeksia hongkongensis type strain (UST20020801(T)).</title>
        <authorList>
            <person name="Riedel T."/>
            <person name="Held B."/>
            <person name="Nolan M."/>
            <person name="Lucas S."/>
            <person name="Lapidus A."/>
            <person name="Tice H."/>
            <person name="Del Rio T.G."/>
            <person name="Cheng J.F."/>
            <person name="Han C."/>
            <person name="Tapia R."/>
            <person name="Goodwin L.A."/>
            <person name="Pitluck S."/>
            <person name="Liolios K."/>
            <person name="Mavromatis K."/>
            <person name="Pagani I."/>
            <person name="Ivanova N."/>
            <person name="Mikhailova N."/>
            <person name="Pati A."/>
            <person name="Chen A."/>
            <person name="Palaniappan K."/>
            <person name="Rohde M."/>
            <person name="Tindall B.J."/>
            <person name="Detter J.C."/>
            <person name="Goker M."/>
            <person name="Woyke T."/>
            <person name="Bristow J."/>
            <person name="Eisen J.A."/>
            <person name="Markowitz V."/>
            <person name="Hugenholtz P."/>
            <person name="Klenk H.P."/>
            <person name="Kyrpides N.C."/>
        </authorList>
    </citation>
    <scope>NUCLEOTIDE SEQUENCE</scope>
    <source>
        <strain evidence="5">DSM 17368 / JCM 12287 / NRRL B-23963</strain>
    </source>
</reference>
<feature type="signal peptide" evidence="2">
    <location>
        <begin position="1"/>
        <end position="19"/>
    </location>
</feature>
<name>G8R5X1_OWEHD</name>